<dbReference type="VEuPathDB" id="MicrosporidiaDB:NBO_411g0004"/>
<accession>R0MID0</accession>
<reference evidence="1 2" key="1">
    <citation type="journal article" date="2013" name="BMC Genomics">
        <title>Comparative genomics of parasitic silkworm microsporidia reveal an association between genome expansion and host adaptation.</title>
        <authorList>
            <person name="Pan G."/>
            <person name="Xu J."/>
            <person name="Li T."/>
            <person name="Xia Q."/>
            <person name="Liu S.L."/>
            <person name="Zhang G."/>
            <person name="Li S."/>
            <person name="Li C."/>
            <person name="Liu H."/>
            <person name="Yang L."/>
            <person name="Liu T."/>
            <person name="Zhang X."/>
            <person name="Wu Z."/>
            <person name="Fan W."/>
            <person name="Dang X."/>
            <person name="Xiang H."/>
            <person name="Tao M."/>
            <person name="Li Y."/>
            <person name="Hu J."/>
            <person name="Li Z."/>
            <person name="Lin L."/>
            <person name="Luo J."/>
            <person name="Geng L."/>
            <person name="Wang L."/>
            <person name="Long M."/>
            <person name="Wan Y."/>
            <person name="He N."/>
            <person name="Zhang Z."/>
            <person name="Lu C."/>
            <person name="Keeling P.J."/>
            <person name="Wang J."/>
            <person name="Xiang Z."/>
            <person name="Zhou Z."/>
        </authorList>
    </citation>
    <scope>NUCLEOTIDE SEQUENCE [LARGE SCALE GENOMIC DNA]</scope>
    <source>
        <strain evidence="2">CQ1 / CVCC 102059</strain>
    </source>
</reference>
<sequence>MRLNKKPTKRFIRDIQEKSIKTRICQHLDDNCGYSTEKIDASKMPKNFYDFFTIEQNIFNITKKFWTRILKFIQQKDSFIDEYICYDILNLENYEDLNYHYNTFLDELTYDKTPYEYPQRRYEYFVLVDKLFCSLDLFCLHLYFHRKITLNIFYLQLTFL</sequence>
<dbReference type="HOGENOM" id="CLU_1652678_0_0_1"/>
<proteinExistence type="predicted"/>
<name>R0MID0_NOSB1</name>
<organism evidence="1 2">
    <name type="scientific">Nosema bombycis (strain CQ1 / CVCC 102059)</name>
    <name type="common">Microsporidian parasite</name>
    <name type="synonym">Pebrine of silkworm</name>
    <dbReference type="NCBI Taxonomy" id="578461"/>
    <lineage>
        <taxon>Eukaryota</taxon>
        <taxon>Fungi</taxon>
        <taxon>Fungi incertae sedis</taxon>
        <taxon>Microsporidia</taxon>
        <taxon>Nosematidae</taxon>
        <taxon>Nosema</taxon>
    </lineage>
</organism>
<dbReference type="Proteomes" id="UP000016927">
    <property type="component" value="Unassembled WGS sequence"/>
</dbReference>
<dbReference type="EMBL" id="KB909319">
    <property type="protein sequence ID" value="EOB12568.1"/>
    <property type="molecule type" value="Genomic_DNA"/>
</dbReference>
<evidence type="ECO:0000313" key="2">
    <source>
        <dbReference type="Proteomes" id="UP000016927"/>
    </source>
</evidence>
<dbReference type="AlphaFoldDB" id="R0MID0"/>
<evidence type="ECO:0000313" key="1">
    <source>
        <dbReference type="EMBL" id="EOB12568.1"/>
    </source>
</evidence>
<protein>
    <submittedName>
        <fullName evidence="1">Uncharacterized protein</fullName>
    </submittedName>
</protein>
<keyword evidence="2" id="KW-1185">Reference proteome</keyword>
<gene>
    <name evidence="1" type="ORF">NBO_411g0004</name>
</gene>